<evidence type="ECO:0000313" key="2">
    <source>
        <dbReference type="EMBL" id="GAA1998622.1"/>
    </source>
</evidence>
<name>A0ABP5EKG9_9MICO</name>
<organism evidence="2 3">
    <name type="scientific">Brevibacterium samyangense</name>
    <dbReference type="NCBI Taxonomy" id="366888"/>
    <lineage>
        <taxon>Bacteria</taxon>
        <taxon>Bacillati</taxon>
        <taxon>Actinomycetota</taxon>
        <taxon>Actinomycetes</taxon>
        <taxon>Micrococcales</taxon>
        <taxon>Brevibacteriaceae</taxon>
        <taxon>Brevibacterium</taxon>
    </lineage>
</organism>
<evidence type="ECO:0000313" key="3">
    <source>
        <dbReference type="Proteomes" id="UP001500755"/>
    </source>
</evidence>
<keyword evidence="3" id="KW-1185">Reference proteome</keyword>
<feature type="domain" description="NAD(P)-binding" evidence="1">
    <location>
        <begin position="7"/>
        <end position="130"/>
    </location>
</feature>
<dbReference type="PANTHER" id="PTHR43355">
    <property type="entry name" value="FLAVIN REDUCTASE (NADPH)"/>
    <property type="match status" value="1"/>
</dbReference>
<dbReference type="Pfam" id="PF13460">
    <property type="entry name" value="NAD_binding_10"/>
    <property type="match status" value="1"/>
</dbReference>
<protein>
    <submittedName>
        <fullName evidence="2">NAD(P)H-binding protein</fullName>
    </submittedName>
</protein>
<dbReference type="RefSeq" id="WP_344306235.1">
    <property type="nucleotide sequence ID" value="NZ_BAAANO010000003.1"/>
</dbReference>
<dbReference type="Proteomes" id="UP001500755">
    <property type="component" value="Unassembled WGS sequence"/>
</dbReference>
<dbReference type="InterPro" id="IPR016040">
    <property type="entry name" value="NAD(P)-bd_dom"/>
</dbReference>
<comment type="caution">
    <text evidence="2">The sequence shown here is derived from an EMBL/GenBank/DDBJ whole genome shotgun (WGS) entry which is preliminary data.</text>
</comment>
<proteinExistence type="predicted"/>
<gene>
    <name evidence="2" type="ORF">GCM10009755_02470</name>
</gene>
<dbReference type="InterPro" id="IPR051606">
    <property type="entry name" value="Polyketide_Oxido-like"/>
</dbReference>
<reference evidence="3" key="1">
    <citation type="journal article" date="2019" name="Int. J. Syst. Evol. Microbiol.">
        <title>The Global Catalogue of Microorganisms (GCM) 10K type strain sequencing project: providing services to taxonomists for standard genome sequencing and annotation.</title>
        <authorList>
            <consortium name="The Broad Institute Genomics Platform"/>
            <consortium name="The Broad Institute Genome Sequencing Center for Infectious Disease"/>
            <person name="Wu L."/>
            <person name="Ma J."/>
        </authorList>
    </citation>
    <scope>NUCLEOTIDE SEQUENCE [LARGE SCALE GENOMIC DNA]</scope>
    <source>
        <strain evidence="3">JCM 14546</strain>
    </source>
</reference>
<accession>A0ABP5EKG9</accession>
<dbReference type="SUPFAM" id="SSF51735">
    <property type="entry name" value="NAD(P)-binding Rossmann-fold domains"/>
    <property type="match status" value="1"/>
</dbReference>
<evidence type="ECO:0000259" key="1">
    <source>
        <dbReference type="Pfam" id="PF13460"/>
    </source>
</evidence>
<dbReference type="InterPro" id="IPR036291">
    <property type="entry name" value="NAD(P)-bd_dom_sf"/>
</dbReference>
<sequence length="203" mass="20522">MKIAVFGASGMVGWRVVAEAAARGHEVLALSRSGSAVEGATESRSGDMGDAATVSEVAAANDVVISATGPSRTGAPHGEWLAAVTTLLENAGGTRIVFTGGAGSLSVNGIRLVDGPGFPDAYKPEALTGYEALKAFAATDAKTQPWSYISPAPEIAPGTAVADYKVELETPAGPFVSAETFAKALVDEAETGAHNGVRFTVAD</sequence>
<dbReference type="Gene3D" id="3.40.50.720">
    <property type="entry name" value="NAD(P)-binding Rossmann-like Domain"/>
    <property type="match status" value="1"/>
</dbReference>
<dbReference type="PANTHER" id="PTHR43355:SF2">
    <property type="entry name" value="FLAVIN REDUCTASE (NADPH)"/>
    <property type="match status" value="1"/>
</dbReference>
<dbReference type="EMBL" id="BAAANO010000003">
    <property type="protein sequence ID" value="GAA1998622.1"/>
    <property type="molecule type" value="Genomic_DNA"/>
</dbReference>